<evidence type="ECO:0000256" key="1">
    <source>
        <dbReference type="ARBA" id="ARBA00004474"/>
    </source>
</evidence>
<evidence type="ECO:0000256" key="2">
    <source>
        <dbReference type="ARBA" id="ARBA00022640"/>
    </source>
</evidence>
<dbReference type="OrthoDB" id="201321at2759"/>
<feature type="domain" description="Plastid lipid-associated protein/fibrillin conserved" evidence="4">
    <location>
        <begin position="76"/>
        <end position="257"/>
    </location>
</feature>
<comment type="subcellular location">
    <subcellularLocation>
        <location evidence="1">Plastid</location>
    </subcellularLocation>
</comment>
<dbReference type="KEGG" id="egt:105951113"/>
<protein>
    <recommendedName>
        <fullName evidence="4">Plastid lipid-associated protein/fibrillin conserved domain-containing protein</fullName>
    </recommendedName>
</protein>
<dbReference type="STRING" id="4155.A0A022RTV3"/>
<proteinExistence type="predicted"/>
<reference evidence="5 6" key="1">
    <citation type="journal article" date="2013" name="Proc. Natl. Acad. Sci. U.S.A.">
        <title>Fine-scale variation in meiotic recombination in Mimulus inferred from population shotgun sequencing.</title>
        <authorList>
            <person name="Hellsten U."/>
            <person name="Wright K.M."/>
            <person name="Jenkins J."/>
            <person name="Shu S."/>
            <person name="Yuan Y."/>
            <person name="Wessler S.R."/>
            <person name="Schmutz J."/>
            <person name="Willis J.H."/>
            <person name="Rokhsar D.S."/>
        </authorList>
    </citation>
    <scope>NUCLEOTIDE SEQUENCE [LARGE SCALE GENOMIC DNA]</scope>
    <source>
        <strain evidence="6">cv. DUN x IM62</strain>
    </source>
</reference>
<dbReference type="InterPro" id="IPR039633">
    <property type="entry name" value="PAP"/>
</dbReference>
<keyword evidence="2" id="KW-0934">Plastid</keyword>
<evidence type="ECO:0000259" key="4">
    <source>
        <dbReference type="Pfam" id="PF04755"/>
    </source>
</evidence>
<evidence type="ECO:0000313" key="5">
    <source>
        <dbReference type="EMBL" id="EYU43479.1"/>
    </source>
</evidence>
<evidence type="ECO:0000256" key="3">
    <source>
        <dbReference type="ARBA" id="ARBA00022946"/>
    </source>
</evidence>
<dbReference type="EMBL" id="KI630253">
    <property type="protein sequence ID" value="EYU43479.1"/>
    <property type="molecule type" value="Genomic_DNA"/>
</dbReference>
<dbReference type="GO" id="GO:0010236">
    <property type="term" value="P:plastoquinone biosynthetic process"/>
    <property type="evidence" value="ECO:0000318"/>
    <property type="project" value="GO_Central"/>
</dbReference>
<dbReference type="OMA" id="WLDITYV"/>
<dbReference type="Pfam" id="PF04755">
    <property type="entry name" value="PAP_fibrillin"/>
    <property type="match status" value="1"/>
</dbReference>
<keyword evidence="3" id="KW-0809">Transit peptide</keyword>
<evidence type="ECO:0000313" key="6">
    <source>
        <dbReference type="Proteomes" id="UP000030748"/>
    </source>
</evidence>
<keyword evidence="6" id="KW-1185">Reference proteome</keyword>
<dbReference type="Proteomes" id="UP000030748">
    <property type="component" value="Unassembled WGS sequence"/>
</dbReference>
<dbReference type="PhylomeDB" id="A0A022RTV3"/>
<dbReference type="InterPro" id="IPR006843">
    <property type="entry name" value="PAP/fibrillin_dom"/>
</dbReference>
<accession>A0A022RTV3</accession>
<organism evidence="5 6">
    <name type="scientific">Erythranthe guttata</name>
    <name type="common">Yellow monkey flower</name>
    <name type="synonym">Mimulus guttatus</name>
    <dbReference type="NCBI Taxonomy" id="4155"/>
    <lineage>
        <taxon>Eukaryota</taxon>
        <taxon>Viridiplantae</taxon>
        <taxon>Streptophyta</taxon>
        <taxon>Embryophyta</taxon>
        <taxon>Tracheophyta</taxon>
        <taxon>Spermatophyta</taxon>
        <taxon>Magnoliopsida</taxon>
        <taxon>eudicotyledons</taxon>
        <taxon>Gunneridae</taxon>
        <taxon>Pentapetalae</taxon>
        <taxon>asterids</taxon>
        <taxon>lamiids</taxon>
        <taxon>Lamiales</taxon>
        <taxon>Phrymaceae</taxon>
        <taxon>Erythranthe</taxon>
    </lineage>
</organism>
<name>A0A022RTV3_ERYGU</name>
<dbReference type="eggNOG" id="ENOG502QRU1">
    <property type="taxonomic scope" value="Eukaryota"/>
</dbReference>
<dbReference type="PANTHER" id="PTHR31906">
    <property type="entry name" value="PLASTID-LIPID-ASSOCIATED PROTEIN 4, CHLOROPLASTIC-RELATED"/>
    <property type="match status" value="1"/>
</dbReference>
<dbReference type="AlphaFoldDB" id="A0A022RTV3"/>
<gene>
    <name evidence="5" type="ORF">MIMGU_mgv1a011894mg</name>
</gene>
<sequence>MAATTKFMQHPIPGPHVFPRKPVITTKLVQTPNLNNKPIIIGFKSPQNRFINNHISAAAAAAALHNDLRGEPTAAIKIHLFAALQGINRGIFGVSSEKKSEIESFVHLLESLNPTPHPTLSLHKIDGNWRLIYTTITILGSKRTKLGLRDFITLGDLFQSINSAQGKAVNTAKFSARGLSLLSGHLTIEASFKVASNSRVDITYNKSAITPDQLMNVFRKNYDLLLGIFNPEGWLEITYVDDSLRIGRDDKGNIFILERLLEEGDNP</sequence>
<dbReference type="GO" id="GO:0009535">
    <property type="term" value="C:chloroplast thylakoid membrane"/>
    <property type="evidence" value="ECO:0000318"/>
    <property type="project" value="GO_Central"/>
</dbReference>